<feature type="transmembrane region" description="Helical" evidence="6">
    <location>
        <begin position="20"/>
        <end position="40"/>
    </location>
</feature>
<keyword evidence="3 6" id="KW-0812">Transmembrane</keyword>
<evidence type="ECO:0000256" key="1">
    <source>
        <dbReference type="ARBA" id="ARBA00004141"/>
    </source>
</evidence>
<keyword evidence="4 6" id="KW-1133">Transmembrane helix</keyword>
<dbReference type="PANTHER" id="PTHR31893">
    <property type="entry name" value="TRANSMEMBRANE PROTEIN 151 HOMOLOG"/>
    <property type="match status" value="1"/>
</dbReference>
<feature type="transmembrane region" description="Helical" evidence="6">
    <location>
        <begin position="236"/>
        <end position="255"/>
    </location>
</feature>
<evidence type="ECO:0000256" key="4">
    <source>
        <dbReference type="ARBA" id="ARBA00022989"/>
    </source>
</evidence>
<evidence type="ECO:0000313" key="7">
    <source>
        <dbReference type="EMBL" id="GMI21474.1"/>
    </source>
</evidence>
<proteinExistence type="inferred from homology"/>
<evidence type="ECO:0000256" key="5">
    <source>
        <dbReference type="ARBA" id="ARBA00023136"/>
    </source>
</evidence>
<sequence>MLHGRGVDKAALARSGGGGMISSCTDTVIMGGFAPIFLYFLLKWLTPDENNWYQDSDIWLIMWTTFGGSYFVYCCCCGTPAKYLGHKLPFSQLASYISKMQSSRMNVNVHVECYHMETRTTTSTDSNGNTTTTTHTEKVVTFRDQKALEYGACVDRTPGRIETVGFNVVRLDSGEKHEWGDPRIASKHKSLHKTMYDDNKHRDRTTRVYDSWDIKGLEERQLVMVGTGMSMSLYSWGWYLFFVVTCLAYPYTFWFKSTAGFVNFEVHKILCSVEDIEAQEEEIVAVAQPINTSMRNLPVAQPYVEREKNVMGGVTGSTIKLASTLTAVEKLRKHKMEKQPSLVFEGNLTDSMYEKCMHCGELQVMKGFKFCGSCGKSQK</sequence>
<evidence type="ECO:0000256" key="6">
    <source>
        <dbReference type="SAM" id="Phobius"/>
    </source>
</evidence>
<keyword evidence="8" id="KW-1185">Reference proteome</keyword>
<name>A0A9W7L2H8_9STRA</name>
<dbReference type="GO" id="GO:0016020">
    <property type="term" value="C:membrane"/>
    <property type="evidence" value="ECO:0007669"/>
    <property type="project" value="UniProtKB-SubCell"/>
</dbReference>
<dbReference type="InterPro" id="IPR026767">
    <property type="entry name" value="Tmem151"/>
</dbReference>
<comment type="subcellular location">
    <subcellularLocation>
        <location evidence="1">Membrane</location>
        <topology evidence="1">Multi-pass membrane protein</topology>
    </subcellularLocation>
</comment>
<dbReference type="EMBL" id="BRYA01000530">
    <property type="protein sequence ID" value="GMI21474.1"/>
    <property type="molecule type" value="Genomic_DNA"/>
</dbReference>
<evidence type="ECO:0000313" key="8">
    <source>
        <dbReference type="Proteomes" id="UP001165065"/>
    </source>
</evidence>
<dbReference type="AlphaFoldDB" id="A0A9W7L2H8"/>
<dbReference type="PANTHER" id="PTHR31893:SF5">
    <property type="entry name" value="TRANSMEMBRANE PROTEIN 151 HOMOLOG"/>
    <property type="match status" value="1"/>
</dbReference>
<organism evidence="7 8">
    <name type="scientific">Triparma columacea</name>
    <dbReference type="NCBI Taxonomy" id="722753"/>
    <lineage>
        <taxon>Eukaryota</taxon>
        <taxon>Sar</taxon>
        <taxon>Stramenopiles</taxon>
        <taxon>Ochrophyta</taxon>
        <taxon>Bolidophyceae</taxon>
        <taxon>Parmales</taxon>
        <taxon>Triparmaceae</taxon>
        <taxon>Triparma</taxon>
    </lineage>
</organism>
<evidence type="ECO:0000256" key="2">
    <source>
        <dbReference type="ARBA" id="ARBA00009583"/>
    </source>
</evidence>
<keyword evidence="5 6" id="KW-0472">Membrane</keyword>
<reference evidence="8" key="1">
    <citation type="journal article" date="2023" name="Commun. Biol.">
        <title>Genome analysis of Parmales, the sister group of diatoms, reveals the evolutionary specialization of diatoms from phago-mixotrophs to photoautotrophs.</title>
        <authorList>
            <person name="Ban H."/>
            <person name="Sato S."/>
            <person name="Yoshikawa S."/>
            <person name="Yamada K."/>
            <person name="Nakamura Y."/>
            <person name="Ichinomiya M."/>
            <person name="Sato N."/>
            <person name="Blanc-Mathieu R."/>
            <person name="Endo H."/>
            <person name="Kuwata A."/>
            <person name="Ogata H."/>
        </authorList>
    </citation>
    <scope>NUCLEOTIDE SEQUENCE [LARGE SCALE GENOMIC DNA]</scope>
</reference>
<comment type="caution">
    <text evidence="7">The sequence shown here is derived from an EMBL/GenBank/DDBJ whole genome shotgun (WGS) entry which is preliminary data.</text>
</comment>
<comment type="similarity">
    <text evidence="2">Belongs to the TMEM151 family.</text>
</comment>
<dbReference type="OrthoDB" id="188282at2759"/>
<gene>
    <name evidence="7" type="ORF">TrCOL_g3135</name>
</gene>
<dbReference type="Proteomes" id="UP001165065">
    <property type="component" value="Unassembled WGS sequence"/>
</dbReference>
<protein>
    <submittedName>
        <fullName evidence="7">Uncharacterized protein</fullName>
    </submittedName>
</protein>
<feature type="transmembrane region" description="Helical" evidence="6">
    <location>
        <begin position="60"/>
        <end position="81"/>
    </location>
</feature>
<accession>A0A9W7L2H8</accession>
<evidence type="ECO:0000256" key="3">
    <source>
        <dbReference type="ARBA" id="ARBA00022692"/>
    </source>
</evidence>